<gene>
    <name evidence="1" type="ORF">LCGC14_2208520</name>
</gene>
<dbReference type="EMBL" id="LAZR01029258">
    <property type="protein sequence ID" value="KKL60116.1"/>
    <property type="molecule type" value="Genomic_DNA"/>
</dbReference>
<reference evidence="1" key="1">
    <citation type="journal article" date="2015" name="Nature">
        <title>Complex archaea that bridge the gap between prokaryotes and eukaryotes.</title>
        <authorList>
            <person name="Spang A."/>
            <person name="Saw J.H."/>
            <person name="Jorgensen S.L."/>
            <person name="Zaremba-Niedzwiedzka K."/>
            <person name="Martijn J."/>
            <person name="Lind A.E."/>
            <person name="van Eijk R."/>
            <person name="Schleper C."/>
            <person name="Guy L."/>
            <person name="Ettema T.J."/>
        </authorList>
    </citation>
    <scope>NUCLEOTIDE SEQUENCE</scope>
</reference>
<sequence length="149" mass="15385">MNSNILSGVSAPVAGDEVGDRDFNDARYIQDTGDSSLTGNLTISDPDEALTVIRTVAGGPVASFAVDSNVLTTNICVAFNADDDANAVRTYGEICVEIVDNVAASLDAKMIFLLQEAGSLVPLATLRQDPANGGGLMEVTATAALYSDL</sequence>
<dbReference type="AlphaFoldDB" id="A0A0F9E1Z4"/>
<comment type="caution">
    <text evidence="1">The sequence shown here is derived from an EMBL/GenBank/DDBJ whole genome shotgun (WGS) entry which is preliminary data.</text>
</comment>
<evidence type="ECO:0000313" key="1">
    <source>
        <dbReference type="EMBL" id="KKL60116.1"/>
    </source>
</evidence>
<protein>
    <submittedName>
        <fullName evidence="1">Uncharacterized protein</fullName>
    </submittedName>
</protein>
<accession>A0A0F9E1Z4</accession>
<organism evidence="1">
    <name type="scientific">marine sediment metagenome</name>
    <dbReference type="NCBI Taxonomy" id="412755"/>
    <lineage>
        <taxon>unclassified sequences</taxon>
        <taxon>metagenomes</taxon>
        <taxon>ecological metagenomes</taxon>
    </lineage>
</organism>
<name>A0A0F9E1Z4_9ZZZZ</name>
<feature type="non-terminal residue" evidence="1">
    <location>
        <position position="149"/>
    </location>
</feature>
<proteinExistence type="predicted"/>